<comment type="caution">
    <text evidence="1">The sequence shown here is derived from an EMBL/GenBank/DDBJ whole genome shotgun (WGS) entry which is preliminary data.</text>
</comment>
<sequence length="91" mass="10281">MTGVEPVQPGLDEIEARFAAVVEGRVSRDEVDRWASRWVVDDALEWGELEWWALNLLVGVDLPAGPPPAGFLHGDEQLRGWLDELRRSRMS</sequence>
<reference evidence="1 2" key="1">
    <citation type="submission" date="2019-06" db="EMBL/GenBank/DDBJ databases">
        <title>Description of Kitasatospora acidophila sp. nov. isolated from pine grove soil, and reclassification of Streptomyces novaecaesareae to Kitasatospora novaeceasareae comb. nov.</title>
        <authorList>
            <person name="Kim M.J."/>
        </authorList>
    </citation>
    <scope>NUCLEOTIDE SEQUENCE [LARGE SCALE GENOMIC DNA]</scope>
    <source>
        <strain evidence="1 2">MMS16-CNU292</strain>
    </source>
</reference>
<dbReference type="OrthoDB" id="4225757at2"/>
<evidence type="ECO:0000313" key="2">
    <source>
        <dbReference type="Proteomes" id="UP000319103"/>
    </source>
</evidence>
<dbReference type="AlphaFoldDB" id="A0A540WD05"/>
<keyword evidence="2" id="KW-1185">Reference proteome</keyword>
<accession>A0A540WD05</accession>
<name>A0A540WD05_9ACTN</name>
<evidence type="ECO:0000313" key="1">
    <source>
        <dbReference type="EMBL" id="TQF06925.1"/>
    </source>
</evidence>
<dbReference type="RefSeq" id="WP_141637330.1">
    <property type="nucleotide sequence ID" value="NZ_VIGB01000003.1"/>
</dbReference>
<proteinExistence type="predicted"/>
<protein>
    <submittedName>
        <fullName evidence="1">Uncharacterized protein</fullName>
    </submittedName>
</protein>
<gene>
    <name evidence="1" type="ORF">E6W39_37955</name>
</gene>
<dbReference type="EMBL" id="VIGB01000003">
    <property type="protein sequence ID" value="TQF06925.1"/>
    <property type="molecule type" value="Genomic_DNA"/>
</dbReference>
<dbReference type="Proteomes" id="UP000319103">
    <property type="component" value="Unassembled WGS sequence"/>
</dbReference>
<organism evidence="1 2">
    <name type="scientific">Kitasatospora acidiphila</name>
    <dbReference type="NCBI Taxonomy" id="2567942"/>
    <lineage>
        <taxon>Bacteria</taxon>
        <taxon>Bacillati</taxon>
        <taxon>Actinomycetota</taxon>
        <taxon>Actinomycetes</taxon>
        <taxon>Kitasatosporales</taxon>
        <taxon>Streptomycetaceae</taxon>
        <taxon>Kitasatospora</taxon>
    </lineage>
</organism>